<organism evidence="2">
    <name type="scientific">Rhizophora mucronata</name>
    <name type="common">Asiatic mangrove</name>
    <dbReference type="NCBI Taxonomy" id="61149"/>
    <lineage>
        <taxon>Eukaryota</taxon>
        <taxon>Viridiplantae</taxon>
        <taxon>Streptophyta</taxon>
        <taxon>Embryophyta</taxon>
        <taxon>Tracheophyta</taxon>
        <taxon>Spermatophyta</taxon>
        <taxon>Magnoliopsida</taxon>
        <taxon>eudicotyledons</taxon>
        <taxon>Gunneridae</taxon>
        <taxon>Pentapetalae</taxon>
        <taxon>rosids</taxon>
        <taxon>fabids</taxon>
        <taxon>Malpighiales</taxon>
        <taxon>Rhizophoraceae</taxon>
        <taxon>Rhizophora</taxon>
    </lineage>
</organism>
<evidence type="ECO:0000256" key="1">
    <source>
        <dbReference type="SAM" id="MobiDB-lite"/>
    </source>
</evidence>
<protein>
    <submittedName>
        <fullName evidence="2">Uncharacterized protein</fullName>
    </submittedName>
</protein>
<proteinExistence type="predicted"/>
<accession>A0A2P2M4Z9</accession>
<feature type="region of interest" description="Disordered" evidence="1">
    <location>
        <begin position="1"/>
        <end position="23"/>
    </location>
</feature>
<sequence>MSWTRTSALTGPPPPTPRSGFSSNSRNPACYLIFGYITSQFLNGKLLLVCDTRLKYLSFTCVYNFLVHA</sequence>
<dbReference type="EMBL" id="GGEC01044814">
    <property type="protein sequence ID" value="MBX25298.1"/>
    <property type="molecule type" value="Transcribed_RNA"/>
</dbReference>
<dbReference type="AlphaFoldDB" id="A0A2P2M4Z9"/>
<evidence type="ECO:0000313" key="2">
    <source>
        <dbReference type="EMBL" id="MBX25298.1"/>
    </source>
</evidence>
<name>A0A2P2M4Z9_RHIMU</name>
<reference evidence="2" key="1">
    <citation type="submission" date="2018-02" db="EMBL/GenBank/DDBJ databases">
        <title>Rhizophora mucronata_Transcriptome.</title>
        <authorList>
            <person name="Meera S.P."/>
            <person name="Sreeshan A."/>
            <person name="Augustine A."/>
        </authorList>
    </citation>
    <scope>NUCLEOTIDE SEQUENCE</scope>
    <source>
        <tissue evidence="2">Leaf</tissue>
    </source>
</reference>